<dbReference type="Pfam" id="PF26128">
    <property type="entry name" value="Gad2"/>
    <property type="match status" value="1"/>
</dbReference>
<reference evidence="1 2" key="1">
    <citation type="submission" date="2023-07" db="EMBL/GenBank/DDBJ databases">
        <title>Sorghum-associated microbial communities from plants grown in Nebraska, USA.</title>
        <authorList>
            <person name="Schachtman D."/>
        </authorList>
    </citation>
    <scope>NUCLEOTIDE SEQUENCE [LARGE SCALE GENOMIC DNA]</scope>
    <source>
        <strain evidence="1 2">BE143</strain>
    </source>
</reference>
<evidence type="ECO:0000313" key="1">
    <source>
        <dbReference type="EMBL" id="MDR6779456.1"/>
    </source>
</evidence>
<gene>
    <name evidence="1" type="ORF">J2W98_003736</name>
</gene>
<dbReference type="RefSeq" id="WP_254664454.1">
    <property type="nucleotide sequence ID" value="NZ_JAVDUG010000004.1"/>
</dbReference>
<proteinExistence type="predicted"/>
<evidence type="ECO:0008006" key="3">
    <source>
        <dbReference type="Google" id="ProtNLM"/>
    </source>
</evidence>
<name>A0ABU1QIJ5_9BACL</name>
<accession>A0ABU1QIJ5</accession>
<evidence type="ECO:0000313" key="2">
    <source>
        <dbReference type="Proteomes" id="UP001266807"/>
    </source>
</evidence>
<organism evidence="1 2">
    <name type="scientific">Paenibacillus peoriae</name>
    <dbReference type="NCBI Taxonomy" id="59893"/>
    <lineage>
        <taxon>Bacteria</taxon>
        <taxon>Bacillati</taxon>
        <taxon>Bacillota</taxon>
        <taxon>Bacilli</taxon>
        <taxon>Bacillales</taxon>
        <taxon>Paenibacillaceae</taxon>
        <taxon>Paenibacillus</taxon>
    </lineage>
</organism>
<keyword evidence="2" id="KW-1185">Reference proteome</keyword>
<protein>
    <recommendedName>
        <fullName evidence="3">Nucleotidyltransferase family protein</fullName>
    </recommendedName>
</protein>
<comment type="caution">
    <text evidence="1">The sequence shown here is derived from an EMBL/GenBank/DDBJ whole genome shotgun (WGS) entry which is preliminary data.</text>
</comment>
<dbReference type="Proteomes" id="UP001266807">
    <property type="component" value="Unassembled WGS sequence"/>
</dbReference>
<dbReference type="EMBL" id="JAVDUG010000004">
    <property type="protein sequence ID" value="MDR6779456.1"/>
    <property type="molecule type" value="Genomic_DNA"/>
</dbReference>
<sequence length="236" mass="27434">MNLFRKVLKYFKRIEIIDEDTMHSNRIESVESELERQYNIFELLLPKEFILDFRNKSYISGGCIYSLYHGDEPKDFDFFLSSKELAEKLKTYFMDQAGYNGSDISGGTYKGLPLVITKNAISIGKFQIITQWIGEPEDVVGEFDFKHNQFYYRNGAIDVAVLSDWSYLKGNKLSYNEHRARDIVGTILRTPKFIGRGMTITQREMAKVLLRLNEVGFSDKEVEQLESIDVDRHFSS</sequence>